<feature type="domain" description="Histidine kinase" evidence="11">
    <location>
        <begin position="367"/>
        <end position="591"/>
    </location>
</feature>
<evidence type="ECO:0000256" key="9">
    <source>
        <dbReference type="ARBA" id="ARBA00023163"/>
    </source>
</evidence>
<organism evidence="13 14">
    <name type="scientific">Desulfonema magnum</name>
    <dbReference type="NCBI Taxonomy" id="45655"/>
    <lineage>
        <taxon>Bacteria</taxon>
        <taxon>Pseudomonadati</taxon>
        <taxon>Thermodesulfobacteriota</taxon>
        <taxon>Desulfobacteria</taxon>
        <taxon>Desulfobacterales</taxon>
        <taxon>Desulfococcaceae</taxon>
        <taxon>Desulfonema</taxon>
    </lineage>
</organism>
<dbReference type="GO" id="GO:0003677">
    <property type="term" value="F:DNA binding"/>
    <property type="evidence" value="ECO:0007669"/>
    <property type="project" value="UniProtKB-KW"/>
</dbReference>
<evidence type="ECO:0000256" key="4">
    <source>
        <dbReference type="ARBA" id="ARBA00022679"/>
    </source>
</evidence>
<dbReference type="Proteomes" id="UP000663722">
    <property type="component" value="Chromosome"/>
</dbReference>
<evidence type="ECO:0000256" key="2">
    <source>
        <dbReference type="ARBA" id="ARBA00012438"/>
    </source>
</evidence>
<dbReference type="CDD" id="cd00156">
    <property type="entry name" value="REC"/>
    <property type="match status" value="1"/>
</dbReference>
<reference evidence="13" key="1">
    <citation type="journal article" date="2021" name="Microb. Physiol.">
        <title>Proteogenomic Insights into the Physiology of Marine, Sulfate-Reducing, Filamentous Desulfonema limicola and Desulfonema magnum.</title>
        <authorList>
            <person name="Schnaars V."/>
            <person name="Wohlbrand L."/>
            <person name="Scheve S."/>
            <person name="Hinrichs C."/>
            <person name="Reinhardt R."/>
            <person name="Rabus R."/>
        </authorList>
    </citation>
    <scope>NUCLEOTIDE SEQUENCE</scope>
    <source>
        <strain evidence="13">4be13</strain>
    </source>
</reference>
<evidence type="ECO:0000256" key="3">
    <source>
        <dbReference type="ARBA" id="ARBA00022553"/>
    </source>
</evidence>
<keyword evidence="9" id="KW-0804">Transcription</keyword>
<feature type="domain" description="Response regulatory" evidence="12">
    <location>
        <begin position="4"/>
        <end position="119"/>
    </location>
</feature>
<dbReference type="Gene3D" id="3.30.450.40">
    <property type="match status" value="1"/>
</dbReference>
<dbReference type="SMART" id="SM00387">
    <property type="entry name" value="HATPase_c"/>
    <property type="match status" value="1"/>
</dbReference>
<dbReference type="EMBL" id="CP061800">
    <property type="protein sequence ID" value="QTA88346.1"/>
    <property type="molecule type" value="Genomic_DNA"/>
</dbReference>
<dbReference type="Pfam" id="PF00072">
    <property type="entry name" value="Response_reg"/>
    <property type="match status" value="2"/>
</dbReference>
<dbReference type="InterPro" id="IPR003018">
    <property type="entry name" value="GAF"/>
</dbReference>
<keyword evidence="8" id="KW-0238">DNA-binding</keyword>
<feature type="domain" description="Response regulatory" evidence="12">
    <location>
        <begin position="612"/>
        <end position="728"/>
    </location>
</feature>
<dbReference type="Gene3D" id="1.10.287.130">
    <property type="match status" value="1"/>
</dbReference>
<dbReference type="PROSITE" id="PS50109">
    <property type="entry name" value="HIS_KIN"/>
    <property type="match status" value="1"/>
</dbReference>
<dbReference type="InterPro" id="IPR005467">
    <property type="entry name" value="His_kinase_dom"/>
</dbReference>
<dbReference type="SUPFAM" id="SSF47384">
    <property type="entry name" value="Homodimeric domain of signal transducing histidine kinase"/>
    <property type="match status" value="1"/>
</dbReference>
<evidence type="ECO:0000256" key="1">
    <source>
        <dbReference type="ARBA" id="ARBA00000085"/>
    </source>
</evidence>
<dbReference type="SUPFAM" id="SSF52172">
    <property type="entry name" value="CheY-like"/>
    <property type="match status" value="2"/>
</dbReference>
<accession>A0A975GNV0</accession>
<evidence type="ECO:0000256" key="6">
    <source>
        <dbReference type="ARBA" id="ARBA00023012"/>
    </source>
</evidence>
<dbReference type="InterPro" id="IPR004358">
    <property type="entry name" value="Sig_transdc_His_kin-like_C"/>
</dbReference>
<evidence type="ECO:0000313" key="14">
    <source>
        <dbReference type="Proteomes" id="UP000663722"/>
    </source>
</evidence>
<keyword evidence="3 10" id="KW-0597">Phosphoprotein</keyword>
<dbReference type="EC" id="2.7.13.3" evidence="2"/>
<dbReference type="InterPro" id="IPR029016">
    <property type="entry name" value="GAF-like_dom_sf"/>
</dbReference>
<dbReference type="InterPro" id="IPR036890">
    <property type="entry name" value="HATPase_C_sf"/>
</dbReference>
<proteinExistence type="predicted"/>
<dbReference type="KEGG" id="dmm:dnm_043890"/>
<dbReference type="PANTHER" id="PTHR43065:SF42">
    <property type="entry name" value="TWO-COMPONENT SENSOR PPRA"/>
    <property type="match status" value="1"/>
</dbReference>
<dbReference type="RefSeq" id="WP_207683147.1">
    <property type="nucleotide sequence ID" value="NZ_CP061800.1"/>
</dbReference>
<evidence type="ECO:0000256" key="7">
    <source>
        <dbReference type="ARBA" id="ARBA00023015"/>
    </source>
</evidence>
<dbReference type="PROSITE" id="PS50110">
    <property type="entry name" value="RESPONSE_REGULATORY"/>
    <property type="match status" value="2"/>
</dbReference>
<dbReference type="Pfam" id="PF13185">
    <property type="entry name" value="GAF_2"/>
    <property type="match status" value="1"/>
</dbReference>
<sequence length="740" mass="83261">MNEKILIVDDEPDTLKFLEFVLSDEGFRITSASDGKKAIDVFRSEPFDLVITDLKMPEMEGTELIKQLKKTDEDVEIIVLTAFATVDNAIETLKDNRAFNFLKKPLEDIEVLFNVIRQALEKRRLRMENKVILTELRKHHDHLEELVAQRTSELLKTNKQLQLENKKRQQAEKALLREADVNAALTELAKTVISSESIAEISYLVLEKAKHFTTSVTGFAGYIEPETACLITPTLTRETWKSCRIPDKNFIFKKFTGLWGWVLKNKKPLLTNAPADDPSYCGTPEDHLPIRNFLSVPAMLGEKLVGQISVANSDQNYTRRDIELLEKLADLYSLAIRRKQSEDERDKLQAQVRHSQKMESLGTLAGGIAHDFNNILYGILGYADLAMDNIPKDSVAYNDISQILIAAKRASDLISQILTFSRQTETDRIPVLIHPIINESLKLLKKTMLTNIDIRHTIDKDCGPVLADVTQIHQVIINLCTNAYYSMRNQGGILEVCLKEVAVSPEFAAEHPDLREGRYARLTVKDTGHGIDKVTADRIFDPFFTTKPVGEGTGMGLSTVHGIVKDHNGVIIVESKPGKGTRFDVFLPVTDQKVSISRSKNDPSSFPNTGGNILFVDDEVMLGDTVRRNLARFGFNVTTFSDSIEALKRFRTNPDKFDLVIADMKMPGMTGVELAKKLLDIRPGIPIILSSGAGEIIREEKIRAMGIREYVRKPVEPRDLAKIILRTLKQENTEENIPRG</sequence>
<dbReference type="Pfam" id="PF02518">
    <property type="entry name" value="HATPase_c"/>
    <property type="match status" value="1"/>
</dbReference>
<evidence type="ECO:0000256" key="10">
    <source>
        <dbReference type="PROSITE-ProRule" id="PRU00169"/>
    </source>
</evidence>
<evidence type="ECO:0000313" key="13">
    <source>
        <dbReference type="EMBL" id="QTA88346.1"/>
    </source>
</evidence>
<gene>
    <name evidence="13" type="ORF">dnm_043890</name>
</gene>
<dbReference type="Pfam" id="PF00512">
    <property type="entry name" value="HisKA"/>
    <property type="match status" value="1"/>
</dbReference>
<keyword evidence="14" id="KW-1185">Reference proteome</keyword>
<dbReference type="FunFam" id="3.40.50.2300:FF:000001">
    <property type="entry name" value="DNA-binding response regulator PhoB"/>
    <property type="match status" value="1"/>
</dbReference>
<dbReference type="InterPro" id="IPR011006">
    <property type="entry name" value="CheY-like_superfamily"/>
</dbReference>
<name>A0A975GNV0_9BACT</name>
<dbReference type="Gene3D" id="3.30.565.10">
    <property type="entry name" value="Histidine kinase-like ATPase, C-terminal domain"/>
    <property type="match status" value="1"/>
</dbReference>
<dbReference type="InterPro" id="IPR036097">
    <property type="entry name" value="HisK_dim/P_sf"/>
</dbReference>
<dbReference type="SMART" id="SM00448">
    <property type="entry name" value="REC"/>
    <property type="match status" value="2"/>
</dbReference>
<evidence type="ECO:0000256" key="8">
    <source>
        <dbReference type="ARBA" id="ARBA00023125"/>
    </source>
</evidence>
<dbReference type="SMART" id="SM00388">
    <property type="entry name" value="HisKA"/>
    <property type="match status" value="1"/>
</dbReference>
<keyword evidence="7" id="KW-0805">Transcription regulation</keyword>
<dbReference type="InterPro" id="IPR001789">
    <property type="entry name" value="Sig_transdc_resp-reg_receiver"/>
</dbReference>
<evidence type="ECO:0000259" key="12">
    <source>
        <dbReference type="PROSITE" id="PS50110"/>
    </source>
</evidence>
<keyword evidence="6" id="KW-0902">Two-component regulatory system</keyword>
<protein>
    <recommendedName>
        <fullName evidence="2">histidine kinase</fullName>
        <ecNumber evidence="2">2.7.13.3</ecNumber>
    </recommendedName>
</protein>
<evidence type="ECO:0000259" key="11">
    <source>
        <dbReference type="PROSITE" id="PS50109"/>
    </source>
</evidence>
<feature type="modified residue" description="4-aspartylphosphate" evidence="10">
    <location>
        <position position="53"/>
    </location>
</feature>
<dbReference type="GO" id="GO:0000155">
    <property type="term" value="F:phosphorelay sensor kinase activity"/>
    <property type="evidence" value="ECO:0007669"/>
    <property type="project" value="InterPro"/>
</dbReference>
<keyword evidence="4" id="KW-0808">Transferase</keyword>
<comment type="catalytic activity">
    <reaction evidence="1">
        <text>ATP + protein L-histidine = ADP + protein N-phospho-L-histidine.</text>
        <dbReference type="EC" id="2.7.13.3"/>
    </reaction>
</comment>
<dbReference type="SMART" id="SM00065">
    <property type="entry name" value="GAF"/>
    <property type="match status" value="1"/>
</dbReference>
<dbReference type="PANTHER" id="PTHR43065">
    <property type="entry name" value="SENSOR HISTIDINE KINASE"/>
    <property type="match status" value="1"/>
</dbReference>
<dbReference type="Gene3D" id="3.40.50.2300">
    <property type="match status" value="2"/>
</dbReference>
<dbReference type="SUPFAM" id="SSF55874">
    <property type="entry name" value="ATPase domain of HSP90 chaperone/DNA topoisomerase II/histidine kinase"/>
    <property type="match status" value="1"/>
</dbReference>
<keyword evidence="5 13" id="KW-0418">Kinase</keyword>
<feature type="modified residue" description="4-aspartylphosphate" evidence="10">
    <location>
        <position position="663"/>
    </location>
</feature>
<dbReference type="InterPro" id="IPR003594">
    <property type="entry name" value="HATPase_dom"/>
</dbReference>
<dbReference type="CDD" id="cd00082">
    <property type="entry name" value="HisKA"/>
    <property type="match status" value="1"/>
</dbReference>
<dbReference type="AlphaFoldDB" id="A0A975GNV0"/>
<dbReference type="SUPFAM" id="SSF55781">
    <property type="entry name" value="GAF domain-like"/>
    <property type="match status" value="1"/>
</dbReference>
<dbReference type="InterPro" id="IPR003661">
    <property type="entry name" value="HisK_dim/P_dom"/>
</dbReference>
<evidence type="ECO:0000256" key="5">
    <source>
        <dbReference type="ARBA" id="ARBA00022777"/>
    </source>
</evidence>
<dbReference type="PRINTS" id="PR00344">
    <property type="entry name" value="BCTRLSENSOR"/>
</dbReference>